<keyword evidence="3" id="KW-1185">Reference proteome</keyword>
<name>A0AAV2JRX6_KNICA</name>
<evidence type="ECO:0000256" key="1">
    <source>
        <dbReference type="SAM" id="Phobius"/>
    </source>
</evidence>
<keyword evidence="1" id="KW-0472">Membrane</keyword>
<feature type="transmembrane region" description="Helical" evidence="1">
    <location>
        <begin position="20"/>
        <end position="41"/>
    </location>
</feature>
<evidence type="ECO:0000313" key="3">
    <source>
        <dbReference type="Proteomes" id="UP001497482"/>
    </source>
</evidence>
<evidence type="ECO:0000313" key="2">
    <source>
        <dbReference type="EMBL" id="CAL1580250.1"/>
    </source>
</evidence>
<reference evidence="2 3" key="1">
    <citation type="submission" date="2024-04" db="EMBL/GenBank/DDBJ databases">
        <authorList>
            <person name="Waldvogel A.-M."/>
            <person name="Schoenle A."/>
        </authorList>
    </citation>
    <scope>NUCLEOTIDE SEQUENCE [LARGE SCALE GENOMIC DNA]</scope>
</reference>
<keyword evidence="1" id="KW-0812">Transmembrane</keyword>
<organism evidence="2 3">
    <name type="scientific">Knipowitschia caucasica</name>
    <name type="common">Caucasian dwarf goby</name>
    <name type="synonym">Pomatoschistus caucasicus</name>
    <dbReference type="NCBI Taxonomy" id="637954"/>
    <lineage>
        <taxon>Eukaryota</taxon>
        <taxon>Metazoa</taxon>
        <taxon>Chordata</taxon>
        <taxon>Craniata</taxon>
        <taxon>Vertebrata</taxon>
        <taxon>Euteleostomi</taxon>
        <taxon>Actinopterygii</taxon>
        <taxon>Neopterygii</taxon>
        <taxon>Teleostei</taxon>
        <taxon>Neoteleostei</taxon>
        <taxon>Acanthomorphata</taxon>
        <taxon>Gobiaria</taxon>
        <taxon>Gobiiformes</taxon>
        <taxon>Gobioidei</taxon>
        <taxon>Gobiidae</taxon>
        <taxon>Gobiinae</taxon>
        <taxon>Knipowitschia</taxon>
    </lineage>
</organism>
<protein>
    <submittedName>
        <fullName evidence="2">Uncharacterized protein</fullName>
    </submittedName>
</protein>
<dbReference type="EMBL" id="OZ035836">
    <property type="protein sequence ID" value="CAL1580250.1"/>
    <property type="molecule type" value="Genomic_DNA"/>
</dbReference>
<gene>
    <name evidence="2" type="ORF">KC01_LOCUS11120</name>
</gene>
<dbReference type="Proteomes" id="UP001497482">
    <property type="component" value="Chromosome 14"/>
</dbReference>
<dbReference type="AlphaFoldDB" id="A0AAV2JRX6"/>
<keyword evidence="1" id="KW-1133">Transmembrane helix</keyword>
<accession>A0AAV2JRX6</accession>
<sequence>MKLISTTSVAEEGMWSRPSGSVVVLVVGVGGLGWTITVYPTSGAEVRGKQRGSAGGRGHVHLQITHTPRRWGVLE</sequence>
<proteinExistence type="predicted"/>